<dbReference type="STRING" id="1051891.A0A0C3QJG8"/>
<protein>
    <recommendedName>
        <fullName evidence="6">Protein kinase domain-containing protein</fullName>
    </recommendedName>
</protein>
<dbReference type="InterPro" id="IPR019734">
    <property type="entry name" value="TPR_rpt"/>
</dbReference>
<dbReference type="HOGENOM" id="CLU_000288_7_37_1"/>
<dbReference type="AlphaFoldDB" id="A0A0C3QJG8"/>
<evidence type="ECO:0000256" key="3">
    <source>
        <dbReference type="PROSITE-ProRule" id="PRU00339"/>
    </source>
</evidence>
<dbReference type="Pfam" id="PF00069">
    <property type="entry name" value="Pkinase"/>
    <property type="match status" value="1"/>
</dbReference>
<feature type="region of interest" description="Disordered" evidence="5">
    <location>
        <begin position="1"/>
        <end position="28"/>
    </location>
</feature>
<dbReference type="InterPro" id="IPR000719">
    <property type="entry name" value="Prot_kinase_dom"/>
</dbReference>
<dbReference type="OrthoDB" id="427518at2759"/>
<dbReference type="Gene3D" id="1.25.40.10">
    <property type="entry name" value="Tetratricopeptide repeat domain"/>
    <property type="match status" value="3"/>
</dbReference>
<dbReference type="PANTHER" id="PTHR10098">
    <property type="entry name" value="RAPSYN-RELATED"/>
    <property type="match status" value="1"/>
</dbReference>
<keyword evidence="3" id="KW-0802">TPR repeat</keyword>
<dbReference type="Gene3D" id="1.10.510.10">
    <property type="entry name" value="Transferase(Phosphotransferase) domain 1"/>
    <property type="match status" value="1"/>
</dbReference>
<dbReference type="PANTHER" id="PTHR10098:SF108">
    <property type="entry name" value="TETRATRICOPEPTIDE REPEAT PROTEIN 28"/>
    <property type="match status" value="1"/>
</dbReference>
<dbReference type="SUPFAM" id="SSF48452">
    <property type="entry name" value="TPR-like"/>
    <property type="match status" value="3"/>
</dbReference>
<sequence>MSDHATTQKQENQLAPVTPGQSARAARISPRKVLESLSALRIEATRIQPLEIKDLGRGGNADVVPAKLVPAAVPEPSTSSDAEYVAVKKLNVDGDTNDIRGLALLAHEVYLLNDLSHDNVIKLIGFAEDIEGGIAWIVLPWEKNGNLQEFIASANWEFPERIALIYDVANGIEYLHNREPPICHGDLKSLNVLVNSVNKAVLTDFGSARSVESASGKVASSRASSVQDVLHPNMDSPKVQVTASEGTITLTGAQWTLRWAAPELLAGGLPDPASDVMTSNFPFQEKSDVSVVIQIIQGKLPSIHGDGRIDQAVALANLMTDCWSLDPGQRPTAKLCERQVYWMDRITPCGQNGSESSTIRSARLLTSIAEMHLAHRRLDEAMDVLHQAMNIACSTKDQSGTPVHVYRLGQVYYLRGELSEAEQCFRAAGDMYAAVRNLSGLAAAFRALGEVYGTRGQSSKAEQSLITARDIYTRMGPQVSLADVTGSLGALYRLRGEYSKAEELFAVARDIYDRVGYQRGLGNTVYGLGNVYVLRGEYSKAEESLVASRDIYARVGDQEGAANAIFLLGDVYRLRGEYSKAEEFYIDARDIYTRIGDSHGIAYAVYGLADVYRLRSEYSAAEESYVTARDMYARLGLGHGFANAVRALGSVYDARGESLKAKAFYFTACDIYTRIGNRVGLAHALKALGDVYRLGGEYSTAEEFYVAARDIYSEIGDQLGLANSITGLGRLSFQLNMYNQAEKLYQEARGIYATIGSKYPLANILWYTGWLCQTQRRYEEAKNAIFEALTLYEEIGVEKDVLECKEFLETIRKTNSKS</sequence>
<evidence type="ECO:0000313" key="7">
    <source>
        <dbReference type="EMBL" id="KIO26319.1"/>
    </source>
</evidence>
<dbReference type="InterPro" id="IPR017441">
    <property type="entry name" value="Protein_kinase_ATP_BS"/>
</dbReference>
<dbReference type="InterPro" id="IPR008271">
    <property type="entry name" value="Ser/Thr_kinase_AS"/>
</dbReference>
<evidence type="ECO:0000256" key="5">
    <source>
        <dbReference type="SAM" id="MobiDB-lite"/>
    </source>
</evidence>
<dbReference type="GO" id="GO:0005524">
    <property type="term" value="F:ATP binding"/>
    <property type="evidence" value="ECO:0007669"/>
    <property type="project" value="UniProtKB-UniRule"/>
</dbReference>
<organism evidence="7 8">
    <name type="scientific">Tulasnella calospora MUT 4182</name>
    <dbReference type="NCBI Taxonomy" id="1051891"/>
    <lineage>
        <taxon>Eukaryota</taxon>
        <taxon>Fungi</taxon>
        <taxon>Dikarya</taxon>
        <taxon>Basidiomycota</taxon>
        <taxon>Agaricomycotina</taxon>
        <taxon>Agaricomycetes</taxon>
        <taxon>Cantharellales</taxon>
        <taxon>Tulasnellaceae</taxon>
        <taxon>Tulasnella</taxon>
    </lineage>
</organism>
<evidence type="ECO:0000256" key="1">
    <source>
        <dbReference type="ARBA" id="ARBA00022741"/>
    </source>
</evidence>
<keyword evidence="2 4" id="KW-0067">ATP-binding</keyword>
<dbReference type="PROSITE" id="PS50011">
    <property type="entry name" value="PROTEIN_KINASE_DOM"/>
    <property type="match status" value="1"/>
</dbReference>
<reference evidence="8" key="2">
    <citation type="submission" date="2015-01" db="EMBL/GenBank/DDBJ databases">
        <title>Evolutionary Origins and Diversification of the Mycorrhizal Mutualists.</title>
        <authorList>
            <consortium name="DOE Joint Genome Institute"/>
            <consortium name="Mycorrhizal Genomics Consortium"/>
            <person name="Kohler A."/>
            <person name="Kuo A."/>
            <person name="Nagy L.G."/>
            <person name="Floudas D."/>
            <person name="Copeland A."/>
            <person name="Barry K.W."/>
            <person name="Cichocki N."/>
            <person name="Veneault-Fourrey C."/>
            <person name="LaButti K."/>
            <person name="Lindquist E.A."/>
            <person name="Lipzen A."/>
            <person name="Lundell T."/>
            <person name="Morin E."/>
            <person name="Murat C."/>
            <person name="Riley R."/>
            <person name="Ohm R."/>
            <person name="Sun H."/>
            <person name="Tunlid A."/>
            <person name="Henrissat B."/>
            <person name="Grigoriev I.V."/>
            <person name="Hibbett D.S."/>
            <person name="Martin F."/>
        </authorList>
    </citation>
    <scope>NUCLEOTIDE SEQUENCE [LARGE SCALE GENOMIC DNA]</scope>
    <source>
        <strain evidence="8">MUT 4182</strain>
    </source>
</reference>
<dbReference type="SUPFAM" id="SSF56112">
    <property type="entry name" value="Protein kinase-like (PK-like)"/>
    <property type="match status" value="1"/>
</dbReference>
<dbReference type="Pfam" id="PF13424">
    <property type="entry name" value="TPR_12"/>
    <property type="match status" value="3"/>
</dbReference>
<dbReference type="SMART" id="SM00220">
    <property type="entry name" value="S_TKc"/>
    <property type="match status" value="1"/>
</dbReference>
<proteinExistence type="predicted"/>
<feature type="binding site" evidence="4">
    <location>
        <position position="88"/>
    </location>
    <ligand>
        <name>ATP</name>
        <dbReference type="ChEBI" id="CHEBI:30616"/>
    </ligand>
</feature>
<evidence type="ECO:0000313" key="8">
    <source>
        <dbReference type="Proteomes" id="UP000054248"/>
    </source>
</evidence>
<dbReference type="PROSITE" id="PS00108">
    <property type="entry name" value="PROTEIN_KINASE_ST"/>
    <property type="match status" value="1"/>
</dbReference>
<evidence type="ECO:0000256" key="2">
    <source>
        <dbReference type="ARBA" id="ARBA00022840"/>
    </source>
</evidence>
<reference evidence="7 8" key="1">
    <citation type="submission" date="2014-04" db="EMBL/GenBank/DDBJ databases">
        <authorList>
            <consortium name="DOE Joint Genome Institute"/>
            <person name="Kuo A."/>
            <person name="Girlanda M."/>
            <person name="Perotto S."/>
            <person name="Kohler A."/>
            <person name="Nagy L.G."/>
            <person name="Floudas D."/>
            <person name="Copeland A."/>
            <person name="Barry K.W."/>
            <person name="Cichocki N."/>
            <person name="Veneault-Fourrey C."/>
            <person name="LaButti K."/>
            <person name="Lindquist E.A."/>
            <person name="Lipzen A."/>
            <person name="Lundell T."/>
            <person name="Morin E."/>
            <person name="Murat C."/>
            <person name="Sun H."/>
            <person name="Tunlid A."/>
            <person name="Henrissat B."/>
            <person name="Grigoriev I.V."/>
            <person name="Hibbett D.S."/>
            <person name="Martin F."/>
            <person name="Nordberg H.P."/>
            <person name="Cantor M.N."/>
            <person name="Hua S.X."/>
        </authorList>
    </citation>
    <scope>NUCLEOTIDE SEQUENCE [LARGE SCALE GENOMIC DNA]</scope>
    <source>
        <strain evidence="7 8">MUT 4182</strain>
    </source>
</reference>
<keyword evidence="1 4" id="KW-0547">Nucleotide-binding</keyword>
<feature type="compositionally biased region" description="Polar residues" evidence="5">
    <location>
        <begin position="1"/>
        <end position="21"/>
    </location>
</feature>
<accession>A0A0C3QJG8</accession>
<dbReference type="EMBL" id="KN823026">
    <property type="protein sequence ID" value="KIO26319.1"/>
    <property type="molecule type" value="Genomic_DNA"/>
</dbReference>
<evidence type="ECO:0000259" key="6">
    <source>
        <dbReference type="PROSITE" id="PS50011"/>
    </source>
</evidence>
<name>A0A0C3QJG8_9AGAM</name>
<feature type="repeat" description="TPR" evidence="3">
    <location>
        <begin position="562"/>
        <end position="595"/>
    </location>
</feature>
<dbReference type="PROSITE" id="PS00107">
    <property type="entry name" value="PROTEIN_KINASE_ATP"/>
    <property type="match status" value="1"/>
</dbReference>
<dbReference type="Proteomes" id="UP000054248">
    <property type="component" value="Unassembled WGS sequence"/>
</dbReference>
<dbReference type="InterPro" id="IPR011009">
    <property type="entry name" value="Kinase-like_dom_sf"/>
</dbReference>
<dbReference type="GO" id="GO:0004672">
    <property type="term" value="F:protein kinase activity"/>
    <property type="evidence" value="ECO:0007669"/>
    <property type="project" value="InterPro"/>
</dbReference>
<keyword evidence="8" id="KW-1185">Reference proteome</keyword>
<gene>
    <name evidence="7" type="ORF">M407DRAFT_24405</name>
</gene>
<evidence type="ECO:0000256" key="4">
    <source>
        <dbReference type="PROSITE-ProRule" id="PRU10141"/>
    </source>
</evidence>
<feature type="domain" description="Protein kinase" evidence="6">
    <location>
        <begin position="49"/>
        <end position="342"/>
    </location>
</feature>
<dbReference type="PROSITE" id="PS50005">
    <property type="entry name" value="TPR"/>
    <property type="match status" value="1"/>
</dbReference>
<dbReference type="InterPro" id="IPR011990">
    <property type="entry name" value="TPR-like_helical_dom_sf"/>
</dbReference>
<dbReference type="SMART" id="SM00028">
    <property type="entry name" value="TPR"/>
    <property type="match status" value="11"/>
</dbReference>